<organism evidence="9 10">
    <name type="scientific">Dactylosporangium matsuzakiense</name>
    <dbReference type="NCBI Taxonomy" id="53360"/>
    <lineage>
        <taxon>Bacteria</taxon>
        <taxon>Bacillati</taxon>
        <taxon>Actinomycetota</taxon>
        <taxon>Actinomycetes</taxon>
        <taxon>Micromonosporales</taxon>
        <taxon>Micromonosporaceae</taxon>
        <taxon>Dactylosporangium</taxon>
    </lineage>
</organism>
<evidence type="ECO:0000313" key="9">
    <source>
        <dbReference type="EMBL" id="GLL07189.1"/>
    </source>
</evidence>
<sequence length="496" mass="54216">MVLADSATVETAVMAAFPGVQRRRLRSTGRNLSVAFLGDVLAVTIAIMTVVLFMAGDLMGGAFVAPGEGVRPAFSVITFGLFWLLLLAGSRMYDRWFLENRTGMIYRSLRAAVVAVAILAPICVLFDMLYLLKPIIVAVPVAAALTIAGRYTTLAVLRTVQREYVRQRALVIGPADSVVTLLTALQRDRSYGLRVAGACITDLDQARKITAQNIPVYGDLKDVAGTALGAGCTAVLVALPLEMDPYKMRRLAWELSDNDIELLVAPALPEVAPERVAVLPSGGGPLLHVRAPVLTGPQRAVKNVLDRLLATILLILAGPFMIFTAIMIRVTTPGPALFRQPRAGINGKEFTCYKFRTMVKDADKKRQEIEHLNQNADGLLFKMKRDPRVTKVGSILRRTSLDELPQLLNVINGTMSMVGPRPPLMSEVAGYDDDVRRRLLVKPGMTGLWQVSGRSDLSWQESVRLDLNYVDNWSPLLDLRILARTANAVIRGTGAY</sequence>
<dbReference type="NCBIfam" id="TIGR03025">
    <property type="entry name" value="EPS_sugtrans"/>
    <property type="match status" value="1"/>
</dbReference>
<protein>
    <submittedName>
        <fullName evidence="9">Exopolysaccharide biosynthesis polyprenyl glycosylphosphotransferase</fullName>
    </submittedName>
</protein>
<comment type="subcellular location">
    <subcellularLocation>
        <location evidence="1">Membrane</location>
        <topology evidence="1">Multi-pass membrane protein</topology>
    </subcellularLocation>
</comment>
<feature type="transmembrane region" description="Helical" evidence="7">
    <location>
        <begin position="32"/>
        <end position="55"/>
    </location>
</feature>
<evidence type="ECO:0000313" key="10">
    <source>
        <dbReference type="Proteomes" id="UP001143480"/>
    </source>
</evidence>
<feature type="transmembrane region" description="Helical" evidence="7">
    <location>
        <begin position="109"/>
        <end position="129"/>
    </location>
</feature>
<evidence type="ECO:0000256" key="4">
    <source>
        <dbReference type="ARBA" id="ARBA00022692"/>
    </source>
</evidence>
<keyword evidence="10" id="KW-1185">Reference proteome</keyword>
<evidence type="ECO:0000256" key="7">
    <source>
        <dbReference type="SAM" id="Phobius"/>
    </source>
</evidence>
<dbReference type="Pfam" id="PF02397">
    <property type="entry name" value="Bac_transf"/>
    <property type="match status" value="1"/>
</dbReference>
<feature type="transmembrane region" description="Helical" evidence="7">
    <location>
        <begin position="308"/>
        <end position="328"/>
    </location>
</feature>
<proteinExistence type="inferred from homology"/>
<dbReference type="Gene3D" id="3.40.50.720">
    <property type="entry name" value="NAD(P)-binding Rossmann-like Domain"/>
    <property type="match status" value="1"/>
</dbReference>
<keyword evidence="4 7" id="KW-0812">Transmembrane</keyword>
<comment type="caution">
    <text evidence="9">The sequence shown here is derived from an EMBL/GenBank/DDBJ whole genome shotgun (WGS) entry which is preliminary data.</text>
</comment>
<accession>A0A9W6KV06</accession>
<feature type="transmembrane region" description="Helical" evidence="7">
    <location>
        <begin position="135"/>
        <end position="157"/>
    </location>
</feature>
<feature type="domain" description="Bacterial sugar transferase" evidence="8">
    <location>
        <begin position="302"/>
        <end position="490"/>
    </location>
</feature>
<keyword evidence="3" id="KW-0808">Transferase</keyword>
<evidence type="ECO:0000256" key="1">
    <source>
        <dbReference type="ARBA" id="ARBA00004141"/>
    </source>
</evidence>
<keyword evidence="5 7" id="KW-1133">Transmembrane helix</keyword>
<gene>
    <name evidence="9" type="ORF">GCM10017581_089410</name>
</gene>
<comment type="similarity">
    <text evidence="2">Belongs to the bacterial sugar transferase family.</text>
</comment>
<dbReference type="GO" id="GO:0016020">
    <property type="term" value="C:membrane"/>
    <property type="evidence" value="ECO:0007669"/>
    <property type="project" value="UniProtKB-SubCell"/>
</dbReference>
<dbReference type="InterPro" id="IPR017475">
    <property type="entry name" value="EPS_sugar_tfrase"/>
</dbReference>
<dbReference type="InterPro" id="IPR003362">
    <property type="entry name" value="Bact_transf"/>
</dbReference>
<evidence type="ECO:0000256" key="2">
    <source>
        <dbReference type="ARBA" id="ARBA00006464"/>
    </source>
</evidence>
<dbReference type="GO" id="GO:0016780">
    <property type="term" value="F:phosphotransferase activity, for other substituted phosphate groups"/>
    <property type="evidence" value="ECO:0007669"/>
    <property type="project" value="TreeGrafter"/>
</dbReference>
<reference evidence="9" key="1">
    <citation type="journal article" date="2014" name="Int. J. Syst. Evol. Microbiol.">
        <title>Complete genome sequence of Corynebacterium casei LMG S-19264T (=DSM 44701T), isolated from a smear-ripened cheese.</title>
        <authorList>
            <consortium name="US DOE Joint Genome Institute (JGI-PGF)"/>
            <person name="Walter F."/>
            <person name="Albersmeier A."/>
            <person name="Kalinowski J."/>
            <person name="Ruckert C."/>
        </authorList>
    </citation>
    <scope>NUCLEOTIDE SEQUENCE</scope>
    <source>
        <strain evidence="9">VKM Ac-1321</strain>
    </source>
</reference>
<keyword evidence="6 7" id="KW-0472">Membrane</keyword>
<name>A0A9W6KV06_9ACTN</name>
<dbReference type="PANTHER" id="PTHR30576:SF10">
    <property type="entry name" value="SLL5057 PROTEIN"/>
    <property type="match status" value="1"/>
</dbReference>
<evidence type="ECO:0000256" key="5">
    <source>
        <dbReference type="ARBA" id="ARBA00022989"/>
    </source>
</evidence>
<dbReference type="Proteomes" id="UP001143480">
    <property type="component" value="Unassembled WGS sequence"/>
</dbReference>
<dbReference type="EMBL" id="BSFP01000088">
    <property type="protein sequence ID" value="GLL07189.1"/>
    <property type="molecule type" value="Genomic_DNA"/>
</dbReference>
<evidence type="ECO:0000259" key="8">
    <source>
        <dbReference type="Pfam" id="PF02397"/>
    </source>
</evidence>
<evidence type="ECO:0000256" key="6">
    <source>
        <dbReference type="ARBA" id="ARBA00023136"/>
    </source>
</evidence>
<evidence type="ECO:0000256" key="3">
    <source>
        <dbReference type="ARBA" id="ARBA00022679"/>
    </source>
</evidence>
<dbReference type="AlphaFoldDB" id="A0A9W6KV06"/>
<dbReference type="Pfam" id="PF13727">
    <property type="entry name" value="CoA_binding_3"/>
    <property type="match status" value="1"/>
</dbReference>
<feature type="transmembrane region" description="Helical" evidence="7">
    <location>
        <begin position="70"/>
        <end position="88"/>
    </location>
</feature>
<dbReference type="PANTHER" id="PTHR30576">
    <property type="entry name" value="COLANIC BIOSYNTHESIS UDP-GLUCOSE LIPID CARRIER TRANSFERASE"/>
    <property type="match status" value="1"/>
</dbReference>
<reference evidence="9" key="2">
    <citation type="submission" date="2023-01" db="EMBL/GenBank/DDBJ databases">
        <authorList>
            <person name="Sun Q."/>
            <person name="Evtushenko L."/>
        </authorList>
    </citation>
    <scope>NUCLEOTIDE SEQUENCE</scope>
    <source>
        <strain evidence="9">VKM Ac-1321</strain>
    </source>
</reference>